<dbReference type="InterPro" id="IPR058601">
    <property type="entry name" value="Phage_phiTE_015-like"/>
</dbReference>
<comment type="caution">
    <text evidence="1">The sequence shown here is derived from an EMBL/GenBank/DDBJ whole genome shotgun (WGS) entry which is preliminary data.</text>
</comment>
<name>A0A5M9IVH4_9PSED</name>
<gene>
    <name evidence="1" type="ORF">FX985_00621</name>
</gene>
<dbReference type="EMBL" id="VTFH01000001">
    <property type="protein sequence ID" value="KAA8560571.1"/>
    <property type="molecule type" value="Genomic_DNA"/>
</dbReference>
<evidence type="ECO:0000313" key="2">
    <source>
        <dbReference type="Proteomes" id="UP000323425"/>
    </source>
</evidence>
<evidence type="ECO:0000313" key="1">
    <source>
        <dbReference type="EMBL" id="KAA8560571.1"/>
    </source>
</evidence>
<accession>A0A5M9IVH4</accession>
<dbReference type="Proteomes" id="UP000323425">
    <property type="component" value="Unassembled WGS sequence"/>
</dbReference>
<reference evidence="1 2" key="1">
    <citation type="journal article" date="2018" name="Plant Biotechnol. Rep.">
        <title>Diversity and antifungal activity of endophytic bacteria associated with Panax ginseng seedlings.</title>
        <authorList>
            <person name="Park J.M."/>
            <person name="Hong C.E."/>
            <person name="Jo S.H."/>
        </authorList>
    </citation>
    <scope>NUCLEOTIDE SEQUENCE [LARGE SCALE GENOMIC DNA]</scope>
    <source>
        <strain evidence="1 2">PgKB38</strain>
    </source>
</reference>
<dbReference type="RefSeq" id="WP_190362316.1">
    <property type="nucleotide sequence ID" value="NZ_VTFH01000001.1"/>
</dbReference>
<protein>
    <submittedName>
        <fullName evidence="1">Uncharacterized protein</fullName>
    </submittedName>
</protein>
<sequence>MKLDFEAWATAQHLNTETFNGHYISKITQGFWECWQAARSAGSLN</sequence>
<proteinExistence type="predicted"/>
<organism evidence="1 2">
    <name type="scientific">Pseudomonas extremaustralis</name>
    <dbReference type="NCBI Taxonomy" id="359110"/>
    <lineage>
        <taxon>Bacteria</taxon>
        <taxon>Pseudomonadati</taxon>
        <taxon>Pseudomonadota</taxon>
        <taxon>Gammaproteobacteria</taxon>
        <taxon>Pseudomonadales</taxon>
        <taxon>Pseudomonadaceae</taxon>
        <taxon>Pseudomonas</taxon>
    </lineage>
</organism>
<dbReference type="AlphaFoldDB" id="A0A5M9IVH4"/>
<dbReference type="Pfam" id="PF26207">
    <property type="entry name" value="Phage_phiTE_015"/>
    <property type="match status" value="1"/>
</dbReference>